<dbReference type="Pfam" id="PF03000">
    <property type="entry name" value="NPH3"/>
    <property type="match status" value="1"/>
</dbReference>
<dbReference type="EMBL" id="JARAOO010000001">
    <property type="protein sequence ID" value="KAJ7981349.1"/>
    <property type="molecule type" value="Genomic_DNA"/>
</dbReference>
<reference evidence="5 6" key="1">
    <citation type="journal article" date="2023" name="Science">
        <title>Elucidation of the pathway for biosynthesis of saponin adjuvants from the soapbark tree.</title>
        <authorList>
            <person name="Reed J."/>
            <person name="Orme A."/>
            <person name="El-Demerdash A."/>
            <person name="Owen C."/>
            <person name="Martin L.B.B."/>
            <person name="Misra R.C."/>
            <person name="Kikuchi S."/>
            <person name="Rejzek M."/>
            <person name="Martin A.C."/>
            <person name="Harkess A."/>
            <person name="Leebens-Mack J."/>
            <person name="Louveau T."/>
            <person name="Stephenson M.J."/>
            <person name="Osbourn A."/>
        </authorList>
    </citation>
    <scope>NUCLEOTIDE SEQUENCE [LARGE SCALE GENOMIC DNA]</scope>
    <source>
        <strain evidence="5">S10</strain>
    </source>
</reference>
<proteinExistence type="inferred from homology"/>
<dbReference type="InterPro" id="IPR027356">
    <property type="entry name" value="NPH3_dom"/>
</dbReference>
<feature type="region of interest" description="Disordered" evidence="3">
    <location>
        <begin position="248"/>
        <end position="274"/>
    </location>
</feature>
<protein>
    <submittedName>
        <fullName evidence="5">BTB/POZ domain-containing protein</fullName>
    </submittedName>
</protein>
<evidence type="ECO:0000313" key="5">
    <source>
        <dbReference type="EMBL" id="KAJ7981349.1"/>
    </source>
</evidence>
<keyword evidence="1" id="KW-0833">Ubl conjugation pathway</keyword>
<feature type="domain" description="NPH3" evidence="4">
    <location>
        <begin position="1"/>
        <end position="240"/>
    </location>
</feature>
<sequence>MLIERVVKSMILRKFDHVIVSRFLLYYQKSKFFTATSDEKLNVVEMVINVLYNLDPGAVSCKSLFGLLRVTLSLNVSKCSKNKLENMIGSQLDQATLDNLLVPSPYGINYLYDVNLVLRFLKAFLRGETYQVTSIQMMKVASLIDLYIAEIAPDPSLKPSKFLALATALPDSARDSYDELYHAMDMYLEVHAGLSEAEKLKICCGLNYEKLSAEVCILLSQNKKFPSKSAARALISQQFKLKSLLHGTPSSKSFTDSPYSPNIDVRNREKKDKTSEQVLMYSGKLDPSADNEKLRAHLQGMQCRVMELEKVCRKMQRKMEKITKSKVSRHSHARSLPKLCS</sequence>
<evidence type="ECO:0000256" key="3">
    <source>
        <dbReference type="SAM" id="MobiDB-lite"/>
    </source>
</evidence>
<evidence type="ECO:0000313" key="6">
    <source>
        <dbReference type="Proteomes" id="UP001163823"/>
    </source>
</evidence>
<feature type="compositionally biased region" description="Basic and acidic residues" evidence="3">
    <location>
        <begin position="265"/>
        <end position="274"/>
    </location>
</feature>
<comment type="caution">
    <text evidence="5">The sequence shown here is derived from an EMBL/GenBank/DDBJ whole genome shotgun (WGS) entry which is preliminary data.</text>
</comment>
<evidence type="ECO:0000256" key="2">
    <source>
        <dbReference type="PROSITE-ProRule" id="PRU00982"/>
    </source>
</evidence>
<feature type="compositionally biased region" description="Basic residues" evidence="3">
    <location>
        <begin position="324"/>
        <end position="335"/>
    </location>
</feature>
<keyword evidence="6" id="KW-1185">Reference proteome</keyword>
<dbReference type="KEGG" id="qsa:O6P43_000623"/>
<accession>A0AAD7QH28</accession>
<evidence type="ECO:0000259" key="4">
    <source>
        <dbReference type="PROSITE" id="PS51649"/>
    </source>
</evidence>
<dbReference type="InterPro" id="IPR043454">
    <property type="entry name" value="NPH3/RPT2-like"/>
</dbReference>
<organism evidence="5 6">
    <name type="scientific">Quillaja saponaria</name>
    <name type="common">Soap bark tree</name>
    <dbReference type="NCBI Taxonomy" id="32244"/>
    <lineage>
        <taxon>Eukaryota</taxon>
        <taxon>Viridiplantae</taxon>
        <taxon>Streptophyta</taxon>
        <taxon>Embryophyta</taxon>
        <taxon>Tracheophyta</taxon>
        <taxon>Spermatophyta</taxon>
        <taxon>Magnoliopsida</taxon>
        <taxon>eudicotyledons</taxon>
        <taxon>Gunneridae</taxon>
        <taxon>Pentapetalae</taxon>
        <taxon>rosids</taxon>
        <taxon>fabids</taxon>
        <taxon>Fabales</taxon>
        <taxon>Quillajaceae</taxon>
        <taxon>Quillaja</taxon>
    </lineage>
</organism>
<dbReference type="PROSITE" id="PS51649">
    <property type="entry name" value="NPH3"/>
    <property type="match status" value="1"/>
</dbReference>
<feature type="compositionally biased region" description="Polar residues" evidence="3">
    <location>
        <begin position="248"/>
        <end position="260"/>
    </location>
</feature>
<name>A0AAD7QH28_QUISA</name>
<feature type="region of interest" description="Disordered" evidence="3">
    <location>
        <begin position="319"/>
        <end position="341"/>
    </location>
</feature>
<dbReference type="Proteomes" id="UP001163823">
    <property type="component" value="Chromosome 1"/>
</dbReference>
<dbReference type="PANTHER" id="PTHR32370">
    <property type="entry name" value="OS12G0117600 PROTEIN"/>
    <property type="match status" value="1"/>
</dbReference>
<comment type="similarity">
    <text evidence="2">Belongs to the NPH3 family.</text>
</comment>
<dbReference type="AlphaFoldDB" id="A0AAD7QH28"/>
<evidence type="ECO:0000256" key="1">
    <source>
        <dbReference type="ARBA" id="ARBA00022786"/>
    </source>
</evidence>
<gene>
    <name evidence="5" type="ORF">O6P43_000623</name>
</gene>